<name>A0ABX9DQP1_9BACT</name>
<reference evidence="1 2" key="1">
    <citation type="submission" date="2018-06" db="EMBL/GenBank/DDBJ databases">
        <title>Genomic Encyclopedia of Archaeal and Bacterial Type Strains, Phase II (KMG-II): from individual species to whole genera.</title>
        <authorList>
            <person name="Goeker M."/>
        </authorList>
    </citation>
    <scope>NUCLEOTIDE SEQUENCE [LARGE SCALE GENOMIC DNA]</scope>
    <source>
        <strain evidence="1 2">DSM 18710</strain>
    </source>
</reference>
<keyword evidence="2" id="KW-1185">Reference proteome</keyword>
<proteinExistence type="predicted"/>
<gene>
    <name evidence="1" type="ORF">BC673_11224</name>
</gene>
<dbReference type="RefSeq" id="WP_006043844.1">
    <property type="nucleotide sequence ID" value="NZ_JABZUQ010000031.1"/>
</dbReference>
<accession>A0ABX9DQP1</accession>
<evidence type="ECO:0000313" key="1">
    <source>
        <dbReference type="EMBL" id="RAS45181.1"/>
    </source>
</evidence>
<protein>
    <submittedName>
        <fullName evidence="1">Uncharacterized protein</fullName>
    </submittedName>
</protein>
<dbReference type="Proteomes" id="UP000249852">
    <property type="component" value="Unassembled WGS sequence"/>
</dbReference>
<sequence length="80" mass="8947">MFFKLIVVYRVSANSLFTLNGNEGFTDFKQECVTSWTRLFAKNEVQFTDNAIDNFLAFVDYMSCSADTYVSLGGSNGCAD</sequence>
<dbReference type="EMBL" id="QLTQ01000012">
    <property type="protein sequence ID" value="RAS45181.1"/>
    <property type="molecule type" value="Genomic_DNA"/>
</dbReference>
<organism evidence="1 2">
    <name type="scientific">Prevotella pallens</name>
    <dbReference type="NCBI Taxonomy" id="60133"/>
    <lineage>
        <taxon>Bacteria</taxon>
        <taxon>Pseudomonadati</taxon>
        <taxon>Bacteroidota</taxon>
        <taxon>Bacteroidia</taxon>
        <taxon>Bacteroidales</taxon>
        <taxon>Prevotellaceae</taxon>
        <taxon>Prevotella</taxon>
    </lineage>
</organism>
<evidence type="ECO:0000313" key="2">
    <source>
        <dbReference type="Proteomes" id="UP000249852"/>
    </source>
</evidence>
<comment type="caution">
    <text evidence="1">The sequence shown here is derived from an EMBL/GenBank/DDBJ whole genome shotgun (WGS) entry which is preliminary data.</text>
</comment>